<evidence type="ECO:0000313" key="2">
    <source>
        <dbReference type="Proteomes" id="UP000765509"/>
    </source>
</evidence>
<proteinExistence type="predicted"/>
<gene>
    <name evidence="1" type="ORF">O181_036478</name>
</gene>
<keyword evidence="2" id="KW-1185">Reference proteome</keyword>
<name>A0A9Q3H987_9BASI</name>
<dbReference type="Proteomes" id="UP000765509">
    <property type="component" value="Unassembled WGS sequence"/>
</dbReference>
<dbReference type="EMBL" id="AVOT02013810">
    <property type="protein sequence ID" value="MBW0496763.1"/>
    <property type="molecule type" value="Genomic_DNA"/>
</dbReference>
<dbReference type="AlphaFoldDB" id="A0A9Q3H987"/>
<comment type="caution">
    <text evidence="1">The sequence shown here is derived from an EMBL/GenBank/DDBJ whole genome shotgun (WGS) entry which is preliminary data.</text>
</comment>
<organism evidence="1 2">
    <name type="scientific">Austropuccinia psidii MF-1</name>
    <dbReference type="NCBI Taxonomy" id="1389203"/>
    <lineage>
        <taxon>Eukaryota</taxon>
        <taxon>Fungi</taxon>
        <taxon>Dikarya</taxon>
        <taxon>Basidiomycota</taxon>
        <taxon>Pucciniomycotina</taxon>
        <taxon>Pucciniomycetes</taxon>
        <taxon>Pucciniales</taxon>
        <taxon>Sphaerophragmiaceae</taxon>
        <taxon>Austropuccinia</taxon>
    </lineage>
</organism>
<sequence>MFLSHIPLLTTRKEEFPCKTPPLSMMMKEFPSANGPWDPKQADGNASAQLTQFPQVSTCPLPPGHRPMVTSLLDQSKVIIWKWKEDIQT</sequence>
<accession>A0A9Q3H987</accession>
<protein>
    <submittedName>
        <fullName evidence="1">Uncharacterized protein</fullName>
    </submittedName>
</protein>
<reference evidence="1" key="1">
    <citation type="submission" date="2021-03" db="EMBL/GenBank/DDBJ databases">
        <title>Draft genome sequence of rust myrtle Austropuccinia psidii MF-1, a brazilian biotype.</title>
        <authorList>
            <person name="Quecine M.C."/>
            <person name="Pachon D.M.R."/>
            <person name="Bonatelli M.L."/>
            <person name="Correr F.H."/>
            <person name="Franceschini L.M."/>
            <person name="Leite T.F."/>
            <person name="Margarido G.R.A."/>
            <person name="Almeida C.A."/>
            <person name="Ferrarezi J.A."/>
            <person name="Labate C.A."/>
        </authorList>
    </citation>
    <scope>NUCLEOTIDE SEQUENCE</scope>
    <source>
        <strain evidence="1">MF-1</strain>
    </source>
</reference>
<evidence type="ECO:0000313" key="1">
    <source>
        <dbReference type="EMBL" id="MBW0496763.1"/>
    </source>
</evidence>